<dbReference type="PANTHER" id="PTHR43132:SF2">
    <property type="entry name" value="ARSENICAL RESISTANCE OPERON REPRESSOR ARSR-RELATED"/>
    <property type="match status" value="1"/>
</dbReference>
<keyword evidence="1" id="KW-0805">Transcription regulation</keyword>
<dbReference type="InterPro" id="IPR036390">
    <property type="entry name" value="WH_DNA-bd_sf"/>
</dbReference>
<dbReference type="PRINTS" id="PR00778">
    <property type="entry name" value="HTHARSR"/>
</dbReference>
<name>A0A955EBR6_UNCKA</name>
<keyword evidence="2" id="KW-0238">DNA-binding</keyword>
<dbReference type="PANTHER" id="PTHR43132">
    <property type="entry name" value="ARSENICAL RESISTANCE OPERON REPRESSOR ARSR-RELATED"/>
    <property type="match status" value="1"/>
</dbReference>
<evidence type="ECO:0000313" key="6">
    <source>
        <dbReference type="Proteomes" id="UP000740557"/>
    </source>
</evidence>
<dbReference type="SMART" id="SM00418">
    <property type="entry name" value="HTH_ARSR"/>
    <property type="match status" value="1"/>
</dbReference>
<dbReference type="InterPro" id="IPR036388">
    <property type="entry name" value="WH-like_DNA-bd_sf"/>
</dbReference>
<reference evidence="5" key="1">
    <citation type="submission" date="2020-04" db="EMBL/GenBank/DDBJ databases">
        <authorList>
            <person name="Zhang T."/>
        </authorList>
    </citation>
    <scope>NUCLEOTIDE SEQUENCE</scope>
    <source>
        <strain evidence="5">HKST-UBA79</strain>
    </source>
</reference>
<dbReference type="GO" id="GO:0003677">
    <property type="term" value="F:DNA binding"/>
    <property type="evidence" value="ECO:0007669"/>
    <property type="project" value="UniProtKB-KW"/>
</dbReference>
<dbReference type="InterPro" id="IPR011991">
    <property type="entry name" value="ArsR-like_HTH"/>
</dbReference>
<evidence type="ECO:0000313" key="5">
    <source>
        <dbReference type="EMBL" id="MCA9308022.1"/>
    </source>
</evidence>
<organism evidence="5 6">
    <name type="scientific">candidate division WWE3 bacterium</name>
    <dbReference type="NCBI Taxonomy" id="2053526"/>
    <lineage>
        <taxon>Bacteria</taxon>
        <taxon>Katanobacteria</taxon>
    </lineage>
</organism>
<dbReference type="GO" id="GO:0003700">
    <property type="term" value="F:DNA-binding transcription factor activity"/>
    <property type="evidence" value="ECO:0007669"/>
    <property type="project" value="InterPro"/>
</dbReference>
<protein>
    <submittedName>
        <fullName evidence="5">Winged helix-turn-helix transcriptional regulator</fullName>
    </submittedName>
</protein>
<evidence type="ECO:0000256" key="2">
    <source>
        <dbReference type="ARBA" id="ARBA00023125"/>
    </source>
</evidence>
<sequence length="98" mass="11183">MQQSRKISKALSDNNRVLIMEMLSQGDKNVSKVAEDLNVEENLASHHLRVLSAAGFLQSTKKGREVYYSIHKKKLINIIKTLKKNPIFYEILAEAIKD</sequence>
<dbReference type="Gene3D" id="1.10.10.10">
    <property type="entry name" value="Winged helix-like DNA-binding domain superfamily/Winged helix DNA-binding domain"/>
    <property type="match status" value="1"/>
</dbReference>
<reference evidence="5" key="2">
    <citation type="journal article" date="2021" name="Microbiome">
        <title>Successional dynamics and alternative stable states in a saline activated sludge microbial community over 9 years.</title>
        <authorList>
            <person name="Wang Y."/>
            <person name="Ye J."/>
            <person name="Ju F."/>
            <person name="Liu L."/>
            <person name="Boyd J.A."/>
            <person name="Deng Y."/>
            <person name="Parks D.H."/>
            <person name="Jiang X."/>
            <person name="Yin X."/>
            <person name="Woodcroft B.J."/>
            <person name="Tyson G.W."/>
            <person name="Hugenholtz P."/>
            <person name="Polz M.F."/>
            <person name="Zhang T."/>
        </authorList>
    </citation>
    <scope>NUCLEOTIDE SEQUENCE</scope>
    <source>
        <strain evidence="5">HKST-UBA79</strain>
    </source>
</reference>
<dbReference type="AlphaFoldDB" id="A0A955EBR6"/>
<feature type="domain" description="HTH arsR-type" evidence="4">
    <location>
        <begin position="1"/>
        <end position="90"/>
    </location>
</feature>
<dbReference type="SUPFAM" id="SSF46785">
    <property type="entry name" value="Winged helix' DNA-binding domain"/>
    <property type="match status" value="1"/>
</dbReference>
<evidence type="ECO:0000256" key="3">
    <source>
        <dbReference type="ARBA" id="ARBA00023163"/>
    </source>
</evidence>
<proteinExistence type="predicted"/>
<dbReference type="CDD" id="cd00090">
    <property type="entry name" value="HTH_ARSR"/>
    <property type="match status" value="1"/>
</dbReference>
<dbReference type="PROSITE" id="PS50987">
    <property type="entry name" value="HTH_ARSR_2"/>
    <property type="match status" value="1"/>
</dbReference>
<dbReference type="EMBL" id="JAGQNX010000021">
    <property type="protein sequence ID" value="MCA9308022.1"/>
    <property type="molecule type" value="Genomic_DNA"/>
</dbReference>
<evidence type="ECO:0000259" key="4">
    <source>
        <dbReference type="PROSITE" id="PS50987"/>
    </source>
</evidence>
<gene>
    <name evidence="5" type="ORF">KC980_00770</name>
</gene>
<dbReference type="Proteomes" id="UP000740557">
    <property type="component" value="Unassembled WGS sequence"/>
</dbReference>
<comment type="caution">
    <text evidence="5">The sequence shown here is derived from an EMBL/GenBank/DDBJ whole genome shotgun (WGS) entry which is preliminary data.</text>
</comment>
<keyword evidence="3" id="KW-0804">Transcription</keyword>
<evidence type="ECO:0000256" key="1">
    <source>
        <dbReference type="ARBA" id="ARBA00023015"/>
    </source>
</evidence>
<dbReference type="Pfam" id="PF01022">
    <property type="entry name" value="HTH_5"/>
    <property type="match status" value="1"/>
</dbReference>
<accession>A0A955EBR6</accession>
<dbReference type="InterPro" id="IPR001845">
    <property type="entry name" value="HTH_ArsR_DNA-bd_dom"/>
</dbReference>
<dbReference type="InterPro" id="IPR051011">
    <property type="entry name" value="Metal_resp_trans_reg"/>
</dbReference>
<dbReference type="NCBIfam" id="NF033788">
    <property type="entry name" value="HTH_metalloreg"/>
    <property type="match status" value="1"/>
</dbReference>